<organism evidence="1 2">
    <name type="scientific">Parascaris equorum</name>
    <name type="common">Equine roundworm</name>
    <dbReference type="NCBI Taxonomy" id="6256"/>
    <lineage>
        <taxon>Eukaryota</taxon>
        <taxon>Metazoa</taxon>
        <taxon>Ecdysozoa</taxon>
        <taxon>Nematoda</taxon>
        <taxon>Chromadorea</taxon>
        <taxon>Rhabditida</taxon>
        <taxon>Spirurina</taxon>
        <taxon>Ascaridomorpha</taxon>
        <taxon>Ascaridoidea</taxon>
        <taxon>Ascarididae</taxon>
        <taxon>Parascaris</taxon>
    </lineage>
</organism>
<keyword evidence="1" id="KW-1185">Reference proteome</keyword>
<proteinExistence type="predicted"/>
<evidence type="ECO:0000313" key="1">
    <source>
        <dbReference type="Proteomes" id="UP000887564"/>
    </source>
</evidence>
<dbReference type="WBParaSite" id="PEQ_0000456601-mRNA-1">
    <property type="protein sequence ID" value="PEQ_0000456601-mRNA-1"/>
    <property type="gene ID" value="PEQ_0000456601"/>
</dbReference>
<protein>
    <submittedName>
        <fullName evidence="2">Uncharacterized protein</fullName>
    </submittedName>
</protein>
<dbReference type="AlphaFoldDB" id="A0A914RD11"/>
<evidence type="ECO:0000313" key="2">
    <source>
        <dbReference type="WBParaSite" id="PEQ_0000456601-mRNA-1"/>
    </source>
</evidence>
<reference evidence="2" key="1">
    <citation type="submission" date="2022-11" db="UniProtKB">
        <authorList>
            <consortium name="WormBaseParasite"/>
        </authorList>
    </citation>
    <scope>IDENTIFICATION</scope>
</reference>
<dbReference type="Proteomes" id="UP000887564">
    <property type="component" value="Unplaced"/>
</dbReference>
<sequence length="92" mass="10695">MDLLPRYGSHLLLVFFKSRIYILTQMTTTGEHEHRLTTADDSWEQRNGPLVLEERLTESSVEVEAGCSIVYNNPYITLSIQQQRARLPIFKQ</sequence>
<accession>A0A914RD11</accession>
<name>A0A914RD11_PAREQ</name>